<dbReference type="EMBL" id="JASNQZ010000014">
    <property type="protein sequence ID" value="KAL0948473.1"/>
    <property type="molecule type" value="Genomic_DNA"/>
</dbReference>
<feature type="active site" description="Charge relay system" evidence="5">
    <location>
        <position position="147"/>
    </location>
</feature>
<gene>
    <name evidence="10" type="ORF">HGRIS_011042</name>
</gene>
<dbReference type="InterPro" id="IPR010259">
    <property type="entry name" value="S8pro/Inhibitor_I9"/>
</dbReference>
<name>A0ABR3IYX4_9AGAR</name>
<feature type="domain" description="Peptidase S8/S53" evidence="8">
    <location>
        <begin position="138"/>
        <end position="366"/>
    </location>
</feature>
<dbReference type="Pfam" id="PF05922">
    <property type="entry name" value="Inhibitor_I9"/>
    <property type="match status" value="1"/>
</dbReference>
<dbReference type="PROSITE" id="PS00138">
    <property type="entry name" value="SUBTILASE_SER"/>
    <property type="match status" value="1"/>
</dbReference>
<dbReference type="InterPro" id="IPR000209">
    <property type="entry name" value="Peptidase_S8/S53_dom"/>
</dbReference>
<evidence type="ECO:0000313" key="11">
    <source>
        <dbReference type="Proteomes" id="UP001556367"/>
    </source>
</evidence>
<protein>
    <recommendedName>
        <fullName evidence="12">Serine protease</fullName>
    </recommendedName>
</protein>
<sequence length="389" mass="40453">MRFFSILASFAVLSTVLASPATLKPIERYRGQVVDGSYIVTLRKGVDKKALVKSLGLKLTHDWHRSVNGFAGKFSDETLKALRASDAVDTVAEDGMVYAWASQTDAPWGLARISTKNKLAHSDVTSLNNTYDYSDSAGEGVDVYVIDTGVYVDHSEFEGRARWGKTFGKNADKDGHGHGTHCAGTIAGKKYGVAKAANIIAVKVLSDSGSGTTADVVSGMLYALDSANASGRPSVVSMSLGGSGTRAIDAAGQALTEGGVHLVVAAGNDNRDAKNYSPARVESAITVGAANINDARSSFSNYGSVVDIFAPGEKVISSWIGSTSATNSISGTSMATPHVAGLVAYLISVHGNKSPKEISDLLKSLAATDKLSSIPKGTANALAHNGIHD</sequence>
<evidence type="ECO:0000256" key="6">
    <source>
        <dbReference type="RuleBase" id="RU003355"/>
    </source>
</evidence>
<dbReference type="PROSITE" id="PS51892">
    <property type="entry name" value="SUBTILASE"/>
    <property type="match status" value="1"/>
</dbReference>
<feature type="active site" description="Charge relay system" evidence="5">
    <location>
        <position position="178"/>
    </location>
</feature>
<reference evidence="11" key="1">
    <citation type="submission" date="2024-06" db="EMBL/GenBank/DDBJ databases">
        <title>Multi-omics analyses provide insights into the biosynthesis of the anticancer antibiotic pleurotin in Hohenbuehelia grisea.</title>
        <authorList>
            <person name="Weaver J.A."/>
            <person name="Alberti F."/>
        </authorList>
    </citation>
    <scope>NUCLEOTIDE SEQUENCE [LARGE SCALE GENOMIC DNA]</scope>
    <source>
        <strain evidence="11">T-177</strain>
    </source>
</reference>
<evidence type="ECO:0000256" key="2">
    <source>
        <dbReference type="ARBA" id="ARBA00022670"/>
    </source>
</evidence>
<evidence type="ECO:0008006" key="12">
    <source>
        <dbReference type="Google" id="ProtNLM"/>
    </source>
</evidence>
<keyword evidence="2 5" id="KW-0645">Protease</keyword>
<dbReference type="InterPro" id="IPR022398">
    <property type="entry name" value="Peptidase_S8_His-AS"/>
</dbReference>
<dbReference type="InterPro" id="IPR015500">
    <property type="entry name" value="Peptidase_S8_subtilisin-rel"/>
</dbReference>
<accession>A0ABR3IYX4</accession>
<dbReference type="InterPro" id="IPR050131">
    <property type="entry name" value="Peptidase_S8_subtilisin-like"/>
</dbReference>
<keyword evidence="4 5" id="KW-0720">Serine protease</keyword>
<comment type="caution">
    <text evidence="10">The sequence shown here is derived from an EMBL/GenBank/DDBJ whole genome shotgun (WGS) entry which is preliminary data.</text>
</comment>
<feature type="domain" description="Inhibitor I9" evidence="9">
    <location>
        <begin position="55"/>
        <end position="98"/>
    </location>
</feature>
<dbReference type="CDD" id="cd04077">
    <property type="entry name" value="Peptidases_S8_PCSK9_ProteinaseK_like"/>
    <property type="match status" value="1"/>
</dbReference>
<dbReference type="InterPro" id="IPR023827">
    <property type="entry name" value="Peptidase_S8_Asp-AS"/>
</dbReference>
<comment type="similarity">
    <text evidence="1 5 6">Belongs to the peptidase S8 family.</text>
</comment>
<dbReference type="Pfam" id="PF00082">
    <property type="entry name" value="Peptidase_S8"/>
    <property type="match status" value="1"/>
</dbReference>
<keyword evidence="7" id="KW-0732">Signal</keyword>
<dbReference type="Proteomes" id="UP001556367">
    <property type="component" value="Unassembled WGS sequence"/>
</dbReference>
<dbReference type="InterPro" id="IPR034193">
    <property type="entry name" value="PCSK9_ProteinaseK-like"/>
</dbReference>
<feature type="active site" description="Charge relay system" evidence="5">
    <location>
        <position position="333"/>
    </location>
</feature>
<evidence type="ECO:0000256" key="5">
    <source>
        <dbReference type="PROSITE-ProRule" id="PRU01240"/>
    </source>
</evidence>
<dbReference type="Gene3D" id="3.40.50.200">
    <property type="entry name" value="Peptidase S8/S53 domain"/>
    <property type="match status" value="1"/>
</dbReference>
<dbReference type="InterPro" id="IPR036852">
    <property type="entry name" value="Peptidase_S8/S53_dom_sf"/>
</dbReference>
<feature type="signal peptide" evidence="7">
    <location>
        <begin position="1"/>
        <end position="18"/>
    </location>
</feature>
<dbReference type="InterPro" id="IPR037045">
    <property type="entry name" value="S8pro/Inhibitor_I9_sf"/>
</dbReference>
<evidence type="ECO:0000259" key="8">
    <source>
        <dbReference type="Pfam" id="PF00082"/>
    </source>
</evidence>
<keyword evidence="3 5" id="KW-0378">Hydrolase</keyword>
<evidence type="ECO:0000313" key="10">
    <source>
        <dbReference type="EMBL" id="KAL0948473.1"/>
    </source>
</evidence>
<feature type="chain" id="PRO_5045673666" description="Serine protease" evidence="7">
    <location>
        <begin position="19"/>
        <end position="389"/>
    </location>
</feature>
<dbReference type="Gene3D" id="3.30.70.80">
    <property type="entry name" value="Peptidase S8 propeptide/proteinase inhibitor I9"/>
    <property type="match status" value="1"/>
</dbReference>
<evidence type="ECO:0000259" key="9">
    <source>
        <dbReference type="Pfam" id="PF05922"/>
    </source>
</evidence>
<evidence type="ECO:0000256" key="4">
    <source>
        <dbReference type="ARBA" id="ARBA00022825"/>
    </source>
</evidence>
<dbReference type="SUPFAM" id="SSF54897">
    <property type="entry name" value="Protease propeptides/inhibitors"/>
    <property type="match status" value="1"/>
</dbReference>
<dbReference type="InterPro" id="IPR023828">
    <property type="entry name" value="Peptidase_S8_Ser-AS"/>
</dbReference>
<dbReference type="PROSITE" id="PS00136">
    <property type="entry name" value="SUBTILASE_ASP"/>
    <property type="match status" value="1"/>
</dbReference>
<dbReference type="PRINTS" id="PR00723">
    <property type="entry name" value="SUBTILISIN"/>
</dbReference>
<evidence type="ECO:0000256" key="7">
    <source>
        <dbReference type="SAM" id="SignalP"/>
    </source>
</evidence>
<evidence type="ECO:0000256" key="3">
    <source>
        <dbReference type="ARBA" id="ARBA00022801"/>
    </source>
</evidence>
<organism evidence="10 11">
    <name type="scientific">Hohenbuehelia grisea</name>
    <dbReference type="NCBI Taxonomy" id="104357"/>
    <lineage>
        <taxon>Eukaryota</taxon>
        <taxon>Fungi</taxon>
        <taxon>Dikarya</taxon>
        <taxon>Basidiomycota</taxon>
        <taxon>Agaricomycotina</taxon>
        <taxon>Agaricomycetes</taxon>
        <taxon>Agaricomycetidae</taxon>
        <taxon>Agaricales</taxon>
        <taxon>Pleurotineae</taxon>
        <taxon>Pleurotaceae</taxon>
        <taxon>Hohenbuehelia</taxon>
    </lineage>
</organism>
<dbReference type="PANTHER" id="PTHR43806:SF11">
    <property type="entry name" value="CEREVISIN-RELATED"/>
    <property type="match status" value="1"/>
</dbReference>
<keyword evidence="11" id="KW-1185">Reference proteome</keyword>
<evidence type="ECO:0000256" key="1">
    <source>
        <dbReference type="ARBA" id="ARBA00011073"/>
    </source>
</evidence>
<dbReference type="SUPFAM" id="SSF52743">
    <property type="entry name" value="Subtilisin-like"/>
    <property type="match status" value="1"/>
</dbReference>
<proteinExistence type="inferred from homology"/>
<dbReference type="PROSITE" id="PS00137">
    <property type="entry name" value="SUBTILASE_HIS"/>
    <property type="match status" value="1"/>
</dbReference>
<dbReference type="PANTHER" id="PTHR43806">
    <property type="entry name" value="PEPTIDASE S8"/>
    <property type="match status" value="1"/>
</dbReference>